<reference evidence="2" key="1">
    <citation type="journal article" date="2022" name="bioRxiv">
        <title>Genomics of Preaxostyla Flagellates Illuminates Evolutionary Transitions and the Path Towards Mitochondrial Loss.</title>
        <authorList>
            <person name="Novak L.V.F."/>
            <person name="Treitli S.C."/>
            <person name="Pyrih J."/>
            <person name="Halakuc P."/>
            <person name="Pipaliya S.V."/>
            <person name="Vacek V."/>
            <person name="Brzon O."/>
            <person name="Soukal P."/>
            <person name="Eme L."/>
            <person name="Dacks J.B."/>
            <person name="Karnkowska A."/>
            <person name="Elias M."/>
            <person name="Hampl V."/>
        </authorList>
    </citation>
    <scope>NUCLEOTIDE SEQUENCE</scope>
    <source>
        <strain evidence="2">RCP-MX</strain>
    </source>
</reference>
<proteinExistence type="predicted"/>
<gene>
    <name evidence="2" type="ORF">PAPYR_555</name>
</gene>
<accession>A0ABQ8UVT4</accession>
<evidence type="ECO:0000313" key="2">
    <source>
        <dbReference type="EMBL" id="KAJ4462576.1"/>
    </source>
</evidence>
<dbReference type="EMBL" id="JAPMOS010000002">
    <property type="protein sequence ID" value="KAJ4462576.1"/>
    <property type="molecule type" value="Genomic_DNA"/>
</dbReference>
<feature type="region of interest" description="Disordered" evidence="1">
    <location>
        <begin position="40"/>
        <end position="80"/>
    </location>
</feature>
<evidence type="ECO:0000313" key="3">
    <source>
        <dbReference type="Proteomes" id="UP001141327"/>
    </source>
</evidence>
<dbReference type="Proteomes" id="UP001141327">
    <property type="component" value="Unassembled WGS sequence"/>
</dbReference>
<organism evidence="2 3">
    <name type="scientific">Paratrimastix pyriformis</name>
    <dbReference type="NCBI Taxonomy" id="342808"/>
    <lineage>
        <taxon>Eukaryota</taxon>
        <taxon>Metamonada</taxon>
        <taxon>Preaxostyla</taxon>
        <taxon>Paratrimastigidae</taxon>
        <taxon>Paratrimastix</taxon>
    </lineage>
</organism>
<keyword evidence="3" id="KW-1185">Reference proteome</keyword>
<evidence type="ECO:0000256" key="1">
    <source>
        <dbReference type="SAM" id="MobiDB-lite"/>
    </source>
</evidence>
<name>A0ABQ8UVT4_9EUKA</name>
<comment type="caution">
    <text evidence="2">The sequence shown here is derived from an EMBL/GenBank/DDBJ whole genome shotgun (WGS) entry which is preliminary data.</text>
</comment>
<sequence>MHLQHLCVLCCCGVETGKCAEHLASAGHAAQRALACLPPVSPQPPTSSPGDQKQGIQCVATKSSHSGVPATTAPLKAPTPPPWEMTSGDLWFRLPPELRRAIVEASSCPLHVYIQLLGLSHAIRQSIRGTLHELSFPQPDPALADVTPTITTDALAALVGPCKSLRKLALPEELDGLRRGQTWRLGG</sequence>
<feature type="compositionally biased region" description="Polar residues" evidence="1">
    <location>
        <begin position="50"/>
        <end position="66"/>
    </location>
</feature>
<protein>
    <submittedName>
        <fullName evidence="2">Uncharacterized protein</fullName>
    </submittedName>
</protein>